<reference evidence="2" key="1">
    <citation type="journal article" date="2005" name="PLoS Biol.">
        <title>The genomes of Oryza sativa: a history of duplications.</title>
        <authorList>
            <person name="Yu J."/>
            <person name="Wang J."/>
            <person name="Lin W."/>
            <person name="Li S."/>
            <person name="Li H."/>
            <person name="Zhou J."/>
            <person name="Ni P."/>
            <person name="Dong W."/>
            <person name="Hu S."/>
            <person name="Zeng C."/>
            <person name="Zhang J."/>
            <person name="Zhang Y."/>
            <person name="Li R."/>
            <person name="Xu Z."/>
            <person name="Li S."/>
            <person name="Li X."/>
            <person name="Zheng H."/>
            <person name="Cong L."/>
            <person name="Lin L."/>
            <person name="Yin J."/>
            <person name="Geng J."/>
            <person name="Li G."/>
            <person name="Shi J."/>
            <person name="Liu J."/>
            <person name="Lv H."/>
            <person name="Li J."/>
            <person name="Wang J."/>
            <person name="Deng Y."/>
            <person name="Ran L."/>
            <person name="Shi X."/>
            <person name="Wang X."/>
            <person name="Wu Q."/>
            <person name="Li C."/>
            <person name="Ren X."/>
            <person name="Wang J."/>
            <person name="Wang X."/>
            <person name="Li D."/>
            <person name="Liu D."/>
            <person name="Zhang X."/>
            <person name="Ji Z."/>
            <person name="Zhao W."/>
            <person name="Sun Y."/>
            <person name="Zhang Z."/>
            <person name="Bao J."/>
            <person name="Han Y."/>
            <person name="Dong L."/>
            <person name="Ji J."/>
            <person name="Chen P."/>
            <person name="Wu S."/>
            <person name="Liu J."/>
            <person name="Xiao Y."/>
            <person name="Bu D."/>
            <person name="Tan J."/>
            <person name="Yang L."/>
            <person name="Ye C."/>
            <person name="Zhang J."/>
            <person name="Xu J."/>
            <person name="Zhou Y."/>
            <person name="Yu Y."/>
            <person name="Zhang B."/>
            <person name="Zhuang S."/>
            <person name="Wei H."/>
            <person name="Liu B."/>
            <person name="Lei M."/>
            <person name="Yu H."/>
            <person name="Li Y."/>
            <person name="Xu H."/>
            <person name="Wei S."/>
            <person name="He X."/>
            <person name="Fang L."/>
            <person name="Zhang Z."/>
            <person name="Zhang Y."/>
            <person name="Huang X."/>
            <person name="Su Z."/>
            <person name="Tong W."/>
            <person name="Li J."/>
            <person name="Tong Z."/>
            <person name="Li S."/>
            <person name="Ye J."/>
            <person name="Wang L."/>
            <person name="Fang L."/>
            <person name="Lei T."/>
            <person name="Chen C."/>
            <person name="Chen H."/>
            <person name="Xu Z."/>
            <person name="Li H."/>
            <person name="Huang H."/>
            <person name="Zhang F."/>
            <person name="Xu H."/>
            <person name="Li N."/>
            <person name="Zhao C."/>
            <person name="Li S."/>
            <person name="Dong L."/>
            <person name="Huang Y."/>
            <person name="Li L."/>
            <person name="Xi Y."/>
            <person name="Qi Q."/>
            <person name="Li W."/>
            <person name="Zhang B."/>
            <person name="Hu W."/>
            <person name="Zhang Y."/>
            <person name="Tian X."/>
            <person name="Jiao Y."/>
            <person name="Liang X."/>
            <person name="Jin J."/>
            <person name="Gao L."/>
            <person name="Zheng W."/>
            <person name="Hao B."/>
            <person name="Liu S."/>
            <person name="Wang W."/>
            <person name="Yuan L."/>
            <person name="Cao M."/>
            <person name="McDermott J."/>
            <person name="Samudrala R."/>
            <person name="Wang J."/>
            <person name="Wong G.K."/>
            <person name="Yang H."/>
        </authorList>
    </citation>
    <scope>NUCLEOTIDE SEQUENCE [LARGE SCALE GENOMIC DNA]</scope>
</reference>
<gene>
    <name evidence="2" type="ORF">OsJ_01977</name>
</gene>
<organism evidence="2">
    <name type="scientific">Oryza sativa subsp. japonica</name>
    <name type="common">Rice</name>
    <dbReference type="NCBI Taxonomy" id="39947"/>
    <lineage>
        <taxon>Eukaryota</taxon>
        <taxon>Viridiplantae</taxon>
        <taxon>Streptophyta</taxon>
        <taxon>Embryophyta</taxon>
        <taxon>Tracheophyta</taxon>
        <taxon>Spermatophyta</taxon>
        <taxon>Magnoliopsida</taxon>
        <taxon>Liliopsida</taxon>
        <taxon>Poales</taxon>
        <taxon>Poaceae</taxon>
        <taxon>BOP clade</taxon>
        <taxon>Oryzoideae</taxon>
        <taxon>Oryzeae</taxon>
        <taxon>Oryzinae</taxon>
        <taxon>Oryza</taxon>
        <taxon>Oryza sativa</taxon>
    </lineage>
</organism>
<evidence type="ECO:0000313" key="2">
    <source>
        <dbReference type="EMBL" id="EEE54676.1"/>
    </source>
</evidence>
<dbReference type="EMBL" id="CM000138">
    <property type="protein sequence ID" value="EEE54676.1"/>
    <property type="molecule type" value="Genomic_DNA"/>
</dbReference>
<accession>B9EX63</accession>
<feature type="region of interest" description="Disordered" evidence="1">
    <location>
        <begin position="89"/>
        <end position="111"/>
    </location>
</feature>
<proteinExistence type="predicted"/>
<dbReference type="AlphaFoldDB" id="B9EX63"/>
<name>B9EX63_ORYSJ</name>
<evidence type="ECO:0000256" key="1">
    <source>
        <dbReference type="SAM" id="MobiDB-lite"/>
    </source>
</evidence>
<feature type="region of interest" description="Disordered" evidence="1">
    <location>
        <begin position="1"/>
        <end position="23"/>
    </location>
</feature>
<feature type="compositionally biased region" description="Acidic residues" evidence="1">
    <location>
        <begin position="1"/>
        <end position="20"/>
    </location>
</feature>
<dbReference type="Proteomes" id="UP000007752">
    <property type="component" value="Chromosome 1"/>
</dbReference>
<reference evidence="2" key="2">
    <citation type="submission" date="2008-12" db="EMBL/GenBank/DDBJ databases">
        <title>Improved gene annotation of the rice (Oryza sativa) genomes.</title>
        <authorList>
            <person name="Wang J."/>
            <person name="Li R."/>
            <person name="Fan W."/>
            <person name="Huang Q."/>
            <person name="Zhang J."/>
            <person name="Zhou Y."/>
            <person name="Hu Y."/>
            <person name="Zi S."/>
            <person name="Li J."/>
            <person name="Ni P."/>
            <person name="Zheng H."/>
            <person name="Zhang Y."/>
            <person name="Zhao M."/>
            <person name="Hao Q."/>
            <person name="McDermott J."/>
            <person name="Samudrala R."/>
            <person name="Kristiansen K."/>
            <person name="Wong G.K.-S."/>
        </authorList>
    </citation>
    <scope>NUCLEOTIDE SEQUENCE</scope>
</reference>
<protein>
    <submittedName>
        <fullName evidence="2">Uncharacterized protein</fullName>
    </submittedName>
</protein>
<sequence length="137" mass="14301">MAGDGEEEDATAVGEEEDNAEAVWRRQCSSVGNEKTTSMVASSASHRLLGFNSQGSAAAVGFPRHHGQMPNHSAIHCIFQVSPLFRRQAPTGLRSPAPARPGGPQSIALRSCESASPPGWHVAVCIVASSAGKVAIR</sequence>